<sequence length="135" mass="15713">MNEAKFSIKCKLSEMDKLLDHGEGDDEIRIQHASLLKDLNDITSNEALDLSQKAKIRWSIEGDENFKYFHRILKSKRSQLANYGILHDGDWIVEPTKVKTEFLNHFCNQFLKHLSPVLISISNSPIISKWSKWRS</sequence>
<gene>
    <name evidence="1" type="ORF">Tci_891676</name>
</gene>
<dbReference type="EMBL" id="BKCJ011316641">
    <property type="protein sequence ID" value="GFD19707.1"/>
    <property type="molecule type" value="Genomic_DNA"/>
</dbReference>
<evidence type="ECO:0000313" key="1">
    <source>
        <dbReference type="EMBL" id="GFD19707.1"/>
    </source>
</evidence>
<comment type="caution">
    <text evidence="1">The sequence shown here is derived from an EMBL/GenBank/DDBJ whole genome shotgun (WGS) entry which is preliminary data.</text>
</comment>
<keyword evidence="1" id="KW-0548">Nucleotidyltransferase</keyword>
<keyword evidence="1" id="KW-0808">Transferase</keyword>
<name>A0A699UBB3_TANCI</name>
<reference evidence="1" key="1">
    <citation type="journal article" date="2019" name="Sci. Rep.">
        <title>Draft genome of Tanacetum cinerariifolium, the natural source of mosquito coil.</title>
        <authorList>
            <person name="Yamashiro T."/>
            <person name="Shiraishi A."/>
            <person name="Satake H."/>
            <person name="Nakayama K."/>
        </authorList>
    </citation>
    <scope>NUCLEOTIDE SEQUENCE</scope>
</reference>
<proteinExistence type="predicted"/>
<organism evidence="1">
    <name type="scientific">Tanacetum cinerariifolium</name>
    <name type="common">Dalmatian daisy</name>
    <name type="synonym">Chrysanthemum cinerariifolium</name>
    <dbReference type="NCBI Taxonomy" id="118510"/>
    <lineage>
        <taxon>Eukaryota</taxon>
        <taxon>Viridiplantae</taxon>
        <taxon>Streptophyta</taxon>
        <taxon>Embryophyta</taxon>
        <taxon>Tracheophyta</taxon>
        <taxon>Spermatophyta</taxon>
        <taxon>Magnoliopsida</taxon>
        <taxon>eudicotyledons</taxon>
        <taxon>Gunneridae</taxon>
        <taxon>Pentapetalae</taxon>
        <taxon>asterids</taxon>
        <taxon>campanulids</taxon>
        <taxon>Asterales</taxon>
        <taxon>Asteraceae</taxon>
        <taxon>Asteroideae</taxon>
        <taxon>Anthemideae</taxon>
        <taxon>Anthemidinae</taxon>
        <taxon>Tanacetum</taxon>
    </lineage>
</organism>
<dbReference type="AlphaFoldDB" id="A0A699UBB3"/>
<protein>
    <submittedName>
        <fullName evidence="1">RNA-directed DNA polymerase, eukaryota</fullName>
    </submittedName>
</protein>
<accession>A0A699UBB3</accession>
<keyword evidence="1" id="KW-0695">RNA-directed DNA polymerase</keyword>
<dbReference type="GO" id="GO:0003964">
    <property type="term" value="F:RNA-directed DNA polymerase activity"/>
    <property type="evidence" value="ECO:0007669"/>
    <property type="project" value="UniProtKB-KW"/>
</dbReference>